<sequence length="364" mass="40311">MKKIITLLLATVSGVALAQDGAPASPYYNGFNFNQGGMALKSALATKITSTHTKQLSYQEAENAIKIVDLDPADGTHTNLFLIYGFSSNLCPASSSDDKDHRRRNKEMDDDGTAASCLWNREHTYPKALGNPDLGTSGPGADVHHIRASDKKRNGDRNNDKFFDGSGNSFETGEQWYPGDEWKGDIARMMMYMYLRYGNQCLPKNVGTGATVASDTNMLMLFLEWNAEDPVSQYEDNRNTYLGNAGNTYGQGNRNPFIDNPYLATLIWGGPVAQDRWGIAGVEDILAATVSVYPNPAVNNEINIYSETEIDEIQLINLNGQLIQYIQHPQQDNNTYKVNNLPQGFYLLKVVADEKSLTKKIVVN</sequence>
<evidence type="ECO:0000259" key="7">
    <source>
        <dbReference type="Pfam" id="PF18962"/>
    </source>
</evidence>
<evidence type="ECO:0000256" key="3">
    <source>
        <dbReference type="ARBA" id="ARBA00022729"/>
    </source>
</evidence>
<evidence type="ECO:0000256" key="2">
    <source>
        <dbReference type="ARBA" id="ARBA00022722"/>
    </source>
</evidence>
<feature type="domain" description="Secretion system C-terminal sorting" evidence="7">
    <location>
        <begin position="292"/>
        <end position="363"/>
    </location>
</feature>
<evidence type="ECO:0000256" key="4">
    <source>
        <dbReference type="ARBA" id="ARBA00022801"/>
    </source>
</evidence>
<organism evidence="8 9">
    <name type="scientific">Flavobacterium arundinis</name>
    <dbReference type="NCBI Taxonomy" id="3139143"/>
    <lineage>
        <taxon>Bacteria</taxon>
        <taxon>Pseudomonadati</taxon>
        <taxon>Bacteroidota</taxon>
        <taxon>Flavobacteriia</taxon>
        <taxon>Flavobacteriales</taxon>
        <taxon>Flavobacteriaceae</taxon>
        <taxon>Flavobacterium</taxon>
    </lineage>
</organism>
<dbReference type="NCBIfam" id="TIGR04183">
    <property type="entry name" value="Por_Secre_tail"/>
    <property type="match status" value="1"/>
</dbReference>
<comment type="caution">
    <text evidence="8">The sequence shown here is derived from an EMBL/GenBank/DDBJ whole genome shotgun (WGS) entry which is preliminary data.</text>
</comment>
<proteinExistence type="inferred from homology"/>
<reference evidence="8 9" key="1">
    <citation type="submission" date="2024-04" db="EMBL/GenBank/DDBJ databases">
        <title>Flavobacterium sp. DGU11 16S ribosomal RNA gene Genome sequencing and assembly.</title>
        <authorList>
            <person name="Park S."/>
        </authorList>
    </citation>
    <scope>NUCLEOTIDE SEQUENCE [LARGE SCALE GENOMIC DNA]</scope>
    <source>
        <strain evidence="8 9">DGU11</strain>
    </source>
</reference>
<comment type="similarity">
    <text evidence="1">Belongs to the EndA/NucM nuclease family.</text>
</comment>
<dbReference type="RefSeq" id="WP_341696911.1">
    <property type="nucleotide sequence ID" value="NZ_JBBYHR010000004.1"/>
</dbReference>
<dbReference type="SUPFAM" id="SSF54060">
    <property type="entry name" value="His-Me finger endonucleases"/>
    <property type="match status" value="1"/>
</dbReference>
<keyword evidence="9" id="KW-1185">Reference proteome</keyword>
<evidence type="ECO:0000313" key="8">
    <source>
        <dbReference type="EMBL" id="MEL1244596.1"/>
    </source>
</evidence>
<evidence type="ECO:0000256" key="5">
    <source>
        <dbReference type="SAM" id="MobiDB-lite"/>
    </source>
</evidence>
<feature type="chain" id="PRO_5045609889" evidence="6">
    <location>
        <begin position="19"/>
        <end position="364"/>
    </location>
</feature>
<keyword evidence="8" id="KW-0255">Endonuclease</keyword>
<dbReference type="Pfam" id="PF18962">
    <property type="entry name" value="Por_Secre_tail"/>
    <property type="match status" value="1"/>
</dbReference>
<gene>
    <name evidence="8" type="ORF">AAEO56_10015</name>
</gene>
<dbReference type="PANTHER" id="PTHR33607">
    <property type="entry name" value="ENDONUCLEASE-1"/>
    <property type="match status" value="1"/>
</dbReference>
<dbReference type="PANTHER" id="PTHR33607:SF2">
    <property type="entry name" value="ENDONUCLEASE-1"/>
    <property type="match status" value="1"/>
</dbReference>
<name>A0ABU9HWS6_9FLAO</name>
<dbReference type="InterPro" id="IPR044925">
    <property type="entry name" value="His-Me_finger_sf"/>
</dbReference>
<protein>
    <submittedName>
        <fullName evidence="8">Endonuclease</fullName>
    </submittedName>
</protein>
<evidence type="ECO:0000256" key="6">
    <source>
        <dbReference type="SAM" id="SignalP"/>
    </source>
</evidence>
<keyword evidence="4" id="KW-0378">Hydrolase</keyword>
<dbReference type="EMBL" id="JBBYHR010000004">
    <property type="protein sequence ID" value="MEL1244596.1"/>
    <property type="molecule type" value="Genomic_DNA"/>
</dbReference>
<feature type="region of interest" description="Disordered" evidence="5">
    <location>
        <begin position="92"/>
        <end position="113"/>
    </location>
</feature>
<feature type="signal peptide" evidence="6">
    <location>
        <begin position="1"/>
        <end position="18"/>
    </location>
</feature>
<dbReference type="Proteomes" id="UP001464555">
    <property type="component" value="Unassembled WGS sequence"/>
</dbReference>
<evidence type="ECO:0000313" key="9">
    <source>
        <dbReference type="Proteomes" id="UP001464555"/>
    </source>
</evidence>
<keyword evidence="2" id="KW-0540">Nuclease</keyword>
<dbReference type="InterPro" id="IPR026444">
    <property type="entry name" value="Secre_tail"/>
</dbReference>
<keyword evidence="3 6" id="KW-0732">Signal</keyword>
<accession>A0ABU9HWS6</accession>
<evidence type="ECO:0000256" key="1">
    <source>
        <dbReference type="ARBA" id="ARBA00006429"/>
    </source>
</evidence>
<dbReference type="InterPro" id="IPR007346">
    <property type="entry name" value="Endonuclease-I"/>
</dbReference>
<dbReference type="Pfam" id="PF04231">
    <property type="entry name" value="Endonuclease_1"/>
    <property type="match status" value="1"/>
</dbReference>
<dbReference type="GO" id="GO:0004519">
    <property type="term" value="F:endonuclease activity"/>
    <property type="evidence" value="ECO:0007669"/>
    <property type="project" value="UniProtKB-KW"/>
</dbReference>